<dbReference type="EMBL" id="JBHTAG010000002">
    <property type="protein sequence ID" value="MFC7097021.1"/>
    <property type="molecule type" value="Genomic_DNA"/>
</dbReference>
<reference evidence="1 2" key="1">
    <citation type="journal article" date="2019" name="Int. J. Syst. Evol. Microbiol.">
        <title>The Global Catalogue of Microorganisms (GCM) 10K type strain sequencing project: providing services to taxonomists for standard genome sequencing and annotation.</title>
        <authorList>
            <consortium name="The Broad Institute Genomics Platform"/>
            <consortium name="The Broad Institute Genome Sequencing Center for Infectious Disease"/>
            <person name="Wu L."/>
            <person name="Ma J."/>
        </authorList>
    </citation>
    <scope>NUCLEOTIDE SEQUENCE [LARGE SCALE GENOMIC DNA]</scope>
    <source>
        <strain evidence="1 2">DT55</strain>
    </source>
</reference>
<gene>
    <name evidence="1" type="ORF">ACFQKD_06860</name>
</gene>
<evidence type="ECO:0000313" key="2">
    <source>
        <dbReference type="Proteomes" id="UP001596388"/>
    </source>
</evidence>
<keyword evidence="2" id="KW-1185">Reference proteome</keyword>
<evidence type="ECO:0000313" key="1">
    <source>
        <dbReference type="EMBL" id="MFC7097021.1"/>
    </source>
</evidence>
<name>A0ABD5WUP3_9EURY</name>
<organism evidence="1 2">
    <name type="scientific">Halobaculum marinum</name>
    <dbReference type="NCBI Taxonomy" id="3031996"/>
    <lineage>
        <taxon>Archaea</taxon>
        <taxon>Methanobacteriati</taxon>
        <taxon>Methanobacteriota</taxon>
        <taxon>Stenosarchaea group</taxon>
        <taxon>Halobacteria</taxon>
        <taxon>Halobacteriales</taxon>
        <taxon>Haloferacaceae</taxon>
        <taxon>Halobaculum</taxon>
    </lineage>
</organism>
<protein>
    <submittedName>
        <fullName evidence="1">Uncharacterized protein</fullName>
    </submittedName>
</protein>
<dbReference type="RefSeq" id="WP_276238499.1">
    <property type="nucleotide sequence ID" value="NZ_CP119989.1"/>
</dbReference>
<dbReference type="AlphaFoldDB" id="A0ABD5WUP3"/>
<dbReference type="Proteomes" id="UP001596388">
    <property type="component" value="Unassembled WGS sequence"/>
</dbReference>
<sequence>MIKNPKILVGATPVPYQSWDEHRAEMRHEAAVNRMTHARRAAS</sequence>
<proteinExistence type="predicted"/>
<accession>A0ABD5WUP3</accession>
<dbReference type="GeneID" id="79269081"/>
<comment type="caution">
    <text evidence="1">The sequence shown here is derived from an EMBL/GenBank/DDBJ whole genome shotgun (WGS) entry which is preliminary data.</text>
</comment>